<proteinExistence type="predicted"/>
<dbReference type="AlphaFoldDB" id="A0A557ZS27"/>
<organism evidence="2 3">
    <name type="scientific">Amycolatopsis rhizosphaerae</name>
    <dbReference type="NCBI Taxonomy" id="2053003"/>
    <lineage>
        <taxon>Bacteria</taxon>
        <taxon>Bacillati</taxon>
        <taxon>Actinomycetota</taxon>
        <taxon>Actinomycetes</taxon>
        <taxon>Pseudonocardiales</taxon>
        <taxon>Pseudonocardiaceae</taxon>
        <taxon>Amycolatopsis</taxon>
    </lineage>
</organism>
<protein>
    <submittedName>
        <fullName evidence="2">Chitin-binding protein</fullName>
    </submittedName>
</protein>
<dbReference type="Proteomes" id="UP000320011">
    <property type="component" value="Unassembled WGS sequence"/>
</dbReference>
<comment type="caution">
    <text evidence="2">The sequence shown here is derived from an EMBL/GenBank/DDBJ whole genome shotgun (WGS) entry which is preliminary data.</text>
</comment>
<reference evidence="2 3" key="2">
    <citation type="submission" date="2019-08" db="EMBL/GenBank/DDBJ databases">
        <title>Amycolatopsis acidicola sp. nov., isolated from peat swamp forest soil.</title>
        <authorList>
            <person name="Srisuk N."/>
        </authorList>
    </citation>
    <scope>NUCLEOTIDE SEQUENCE [LARGE SCALE GENOMIC DNA]</scope>
    <source>
        <strain evidence="2 3">TBRC 6029</strain>
    </source>
</reference>
<feature type="signal peptide" evidence="1">
    <location>
        <begin position="1"/>
        <end position="23"/>
    </location>
</feature>
<evidence type="ECO:0000313" key="3">
    <source>
        <dbReference type="Proteomes" id="UP000320011"/>
    </source>
</evidence>
<evidence type="ECO:0000313" key="2">
    <source>
        <dbReference type="EMBL" id="TVT14815.1"/>
    </source>
</evidence>
<feature type="chain" id="PRO_5039321749" evidence="1">
    <location>
        <begin position="24"/>
        <end position="63"/>
    </location>
</feature>
<keyword evidence="1" id="KW-0732">Signal</keyword>
<gene>
    <name evidence="2" type="ORF">FNH05_37180</name>
</gene>
<feature type="non-terminal residue" evidence="2">
    <location>
        <position position="63"/>
    </location>
</feature>
<sequence>MATKPRIRTFAAGAALAPLLALAAPGVASAHGYIDSPPSRQAQCAQGIVDCGEIKYEPQSVEG</sequence>
<evidence type="ECO:0000256" key="1">
    <source>
        <dbReference type="SAM" id="SignalP"/>
    </source>
</evidence>
<dbReference type="EMBL" id="VJWX01000821">
    <property type="protein sequence ID" value="TVT14815.1"/>
    <property type="molecule type" value="Genomic_DNA"/>
</dbReference>
<keyword evidence="3" id="KW-1185">Reference proteome</keyword>
<reference evidence="2 3" key="1">
    <citation type="submission" date="2019-07" db="EMBL/GenBank/DDBJ databases">
        <authorList>
            <person name="Duangmal K."/>
            <person name="Teo W.F.A."/>
        </authorList>
    </citation>
    <scope>NUCLEOTIDE SEQUENCE [LARGE SCALE GENOMIC DNA]</scope>
    <source>
        <strain evidence="2 3">TBRC 6029</strain>
    </source>
</reference>
<accession>A0A557ZS27</accession>
<dbReference type="Gene3D" id="2.70.50.50">
    <property type="entry name" value="chitin-binding protein cbp21"/>
    <property type="match status" value="1"/>
</dbReference>
<name>A0A557ZS27_9PSEU</name>